<dbReference type="GO" id="GO:0004601">
    <property type="term" value="F:peroxidase activity"/>
    <property type="evidence" value="ECO:0007669"/>
    <property type="project" value="InterPro"/>
</dbReference>
<dbReference type="STRING" id="441103.TRN7648_04003"/>
<dbReference type="InterPro" id="IPR016119">
    <property type="entry name" value="Br/Cl_peroxidase_C"/>
</dbReference>
<protein>
    <submittedName>
        <fullName evidence="2">Uncharacterized protein</fullName>
    </submittedName>
</protein>
<dbReference type="AlphaFoldDB" id="A0A0P1GK82"/>
<name>A0A0P1GK82_9RHOB</name>
<dbReference type="Gene3D" id="1.10.606.10">
    <property type="entry name" value="Vanadium-containing Chloroperoxidase, domain 2"/>
    <property type="match status" value="1"/>
</dbReference>
<sequence length="401" mass="44004">MKPTSLRPHLTGLDRAKAAQKRRFLAADLSQSPDRPPFEASDNGDNATFDKLPLAFTKGLEHNAYGILEDPGHYAKFEQALTQKGPDGAETDFKFDVPGTKVQPGFSFRTMVKGTVAKARTWESPLCGVTYVEEGPDPGSVGMPPAPRLGSSELCAEMAEVYAMALVRDMSFEELSDRSKKLYYIDDTGAPVDHTLDDGSPVTVGDLIDAFNKFNWFKPDGMPFGGEDATLSTHLTEPEMLRRKRGHTMVTAQDTNSLFRGSAPGVQKGDYLSKFLTLATVAYGAHTINQRIYPAKPGLDYMSNWTAWLDVQNGANLKEGGAISDEDADCTVIKTGRHLARYVHVDQLYQAYHIAALVLAQSGFTTSVGFPENGEHPRAMPLRRLVAHMFWPCLPKCRAAP</sequence>
<keyword evidence="3" id="KW-1185">Reference proteome</keyword>
<dbReference type="SUPFAM" id="SSF48317">
    <property type="entry name" value="Acid phosphatase/Vanadium-dependent haloperoxidase"/>
    <property type="match status" value="1"/>
</dbReference>
<dbReference type="InterPro" id="IPR036938">
    <property type="entry name" value="PAP2/HPO_sf"/>
</dbReference>
<organism evidence="2 3">
    <name type="scientific">Tropicibacter naphthalenivorans</name>
    <dbReference type="NCBI Taxonomy" id="441103"/>
    <lineage>
        <taxon>Bacteria</taxon>
        <taxon>Pseudomonadati</taxon>
        <taxon>Pseudomonadota</taxon>
        <taxon>Alphaproteobacteria</taxon>
        <taxon>Rhodobacterales</taxon>
        <taxon>Roseobacteraceae</taxon>
        <taxon>Tropicibacter</taxon>
    </lineage>
</organism>
<evidence type="ECO:0000313" key="3">
    <source>
        <dbReference type="Proteomes" id="UP000054935"/>
    </source>
</evidence>
<evidence type="ECO:0000256" key="1">
    <source>
        <dbReference type="SAM" id="MobiDB-lite"/>
    </source>
</evidence>
<dbReference type="Proteomes" id="UP000054935">
    <property type="component" value="Unassembled WGS sequence"/>
</dbReference>
<reference evidence="2 3" key="1">
    <citation type="submission" date="2015-09" db="EMBL/GenBank/DDBJ databases">
        <authorList>
            <consortium name="Swine Surveillance"/>
        </authorList>
    </citation>
    <scope>NUCLEOTIDE SEQUENCE [LARGE SCALE GENOMIC DNA]</scope>
    <source>
        <strain evidence="2 3">CECT 7648</strain>
    </source>
</reference>
<dbReference type="RefSeq" id="WP_058249357.1">
    <property type="nucleotide sequence ID" value="NZ_CYSE01000014.1"/>
</dbReference>
<proteinExistence type="predicted"/>
<dbReference type="OrthoDB" id="7793240at2"/>
<accession>A0A0P1GK82</accession>
<dbReference type="EMBL" id="CYSE01000014">
    <property type="protein sequence ID" value="CUH82462.1"/>
    <property type="molecule type" value="Genomic_DNA"/>
</dbReference>
<gene>
    <name evidence="2" type="ORF">TRN7648_04003</name>
</gene>
<feature type="region of interest" description="Disordered" evidence="1">
    <location>
        <begin position="27"/>
        <end position="46"/>
    </location>
</feature>
<evidence type="ECO:0000313" key="2">
    <source>
        <dbReference type="EMBL" id="CUH82462.1"/>
    </source>
</evidence>